<dbReference type="EMBL" id="CP046565">
    <property type="protein sequence ID" value="QJD30934.1"/>
    <property type="molecule type" value="Genomic_DNA"/>
</dbReference>
<dbReference type="KEGG" id="metu:GNH96_13885"/>
<reference evidence="4" key="1">
    <citation type="submission" date="2019-12" db="EMBL/GenBank/DDBJ databases">
        <authorList>
            <person name="Awala S.I."/>
            <person name="Rhee S.K."/>
        </authorList>
    </citation>
    <scope>NUCLEOTIDE SEQUENCE [LARGE SCALE GENOMIC DNA]</scope>
    <source>
        <strain evidence="4">IM1</strain>
    </source>
</reference>
<keyword evidence="1" id="KW-0472">Membrane</keyword>
<feature type="transmembrane region" description="Helical" evidence="1">
    <location>
        <begin position="189"/>
        <end position="213"/>
    </location>
</feature>
<dbReference type="Proteomes" id="UP000503004">
    <property type="component" value="Chromosome"/>
</dbReference>
<name>A0A858QB56_9GAMM</name>
<dbReference type="Pfam" id="PF05099">
    <property type="entry name" value="TerB"/>
    <property type="match status" value="1"/>
</dbReference>
<dbReference type="InterPro" id="IPR029024">
    <property type="entry name" value="TerB-like"/>
</dbReference>
<dbReference type="Gene3D" id="1.10.3680.10">
    <property type="entry name" value="TerB-like"/>
    <property type="match status" value="1"/>
</dbReference>
<accession>A0A858QB56</accession>
<dbReference type="AlphaFoldDB" id="A0A858QB56"/>
<dbReference type="InterPro" id="IPR007791">
    <property type="entry name" value="DjlA_N"/>
</dbReference>
<evidence type="ECO:0000259" key="2">
    <source>
        <dbReference type="Pfam" id="PF05099"/>
    </source>
</evidence>
<gene>
    <name evidence="3" type="ORF">GNH96_13885</name>
</gene>
<dbReference type="RefSeq" id="WP_169604208.1">
    <property type="nucleotide sequence ID" value="NZ_CP046565.1"/>
</dbReference>
<keyword evidence="1" id="KW-1133">Transmembrane helix</keyword>
<dbReference type="SUPFAM" id="SSF158682">
    <property type="entry name" value="TerB-like"/>
    <property type="match status" value="1"/>
</dbReference>
<evidence type="ECO:0000256" key="1">
    <source>
        <dbReference type="SAM" id="Phobius"/>
    </source>
</evidence>
<evidence type="ECO:0000313" key="4">
    <source>
        <dbReference type="Proteomes" id="UP000503004"/>
    </source>
</evidence>
<protein>
    <recommendedName>
        <fullName evidence="2">Co-chaperone DjlA N-terminal domain-containing protein</fullName>
    </recommendedName>
</protein>
<keyword evidence="1" id="KW-0812">Transmembrane</keyword>
<proteinExistence type="predicted"/>
<evidence type="ECO:0000313" key="3">
    <source>
        <dbReference type="EMBL" id="QJD30934.1"/>
    </source>
</evidence>
<feature type="transmembrane region" description="Helical" evidence="1">
    <location>
        <begin position="158"/>
        <end position="183"/>
    </location>
</feature>
<organism evidence="3 4">
    <name type="scientific">Methylococcus geothermalis</name>
    <dbReference type="NCBI Taxonomy" id="2681310"/>
    <lineage>
        <taxon>Bacteria</taxon>
        <taxon>Pseudomonadati</taxon>
        <taxon>Pseudomonadota</taxon>
        <taxon>Gammaproteobacteria</taxon>
        <taxon>Methylococcales</taxon>
        <taxon>Methylococcaceae</taxon>
        <taxon>Methylococcus</taxon>
    </lineage>
</organism>
<keyword evidence="4" id="KW-1185">Reference proteome</keyword>
<dbReference type="CDD" id="cd07177">
    <property type="entry name" value="terB_like"/>
    <property type="match status" value="1"/>
</dbReference>
<feature type="domain" description="Co-chaperone DjlA N-terminal" evidence="2">
    <location>
        <begin position="18"/>
        <end position="131"/>
    </location>
</feature>
<sequence length="239" mass="25926">MPEEQKKHPLEEYSENEQIAYLSILSAVCYADKEFGDKEKRQLDILLEQIKISDVGKAKIYSSVFNLQHEDKLANLEVIKILSNTELKYTLISDLCLFALVDSKFTDEEYQYILDIGEVLGITQEQVDSIKSIQENLDRIKDIPSNSEKFRQVIKESVAALAGVGVPIGAIAASGSVFGLSAAGISSGLAFLGAGFGMGMLGGAVVVVPAIAIGTAFGVKKLFDVVWKDNKNSNSVNNS</sequence>